<evidence type="ECO:0000256" key="1">
    <source>
        <dbReference type="ARBA" id="ARBA00005350"/>
    </source>
</evidence>
<comment type="similarity">
    <text evidence="1 2">Belongs to the phospholipid scramblase family.</text>
</comment>
<evidence type="ECO:0000313" key="4">
    <source>
        <dbReference type="Proteomes" id="UP001164746"/>
    </source>
</evidence>
<dbReference type="SUPFAM" id="SSF54518">
    <property type="entry name" value="Tubby C-terminal domain-like"/>
    <property type="match status" value="1"/>
</dbReference>
<dbReference type="InterPro" id="IPR025659">
    <property type="entry name" value="Tubby-like_C"/>
</dbReference>
<dbReference type="Proteomes" id="UP001164746">
    <property type="component" value="Chromosome 9"/>
</dbReference>
<reference evidence="3" key="1">
    <citation type="submission" date="2022-11" db="EMBL/GenBank/DDBJ databases">
        <title>Centuries of genome instability and evolution in soft-shell clam transmissible cancer (bioRxiv).</title>
        <authorList>
            <person name="Hart S.F.M."/>
            <person name="Yonemitsu M.A."/>
            <person name="Giersch R.M."/>
            <person name="Beal B.F."/>
            <person name="Arriagada G."/>
            <person name="Davis B.W."/>
            <person name="Ostrander E.A."/>
            <person name="Goff S.P."/>
            <person name="Metzger M.J."/>
        </authorList>
    </citation>
    <scope>NUCLEOTIDE SEQUENCE</scope>
    <source>
        <strain evidence="3">MELC-2E11</strain>
        <tissue evidence="3">Siphon/mantle</tissue>
    </source>
</reference>
<dbReference type="PANTHER" id="PTHR23248">
    <property type="entry name" value="PHOSPHOLIPID SCRAMBLASE-RELATED"/>
    <property type="match status" value="1"/>
</dbReference>
<protein>
    <recommendedName>
        <fullName evidence="2">Phospholipid scramblase</fullName>
    </recommendedName>
</protein>
<organism evidence="3 4">
    <name type="scientific">Mya arenaria</name>
    <name type="common">Soft-shell clam</name>
    <dbReference type="NCBI Taxonomy" id="6604"/>
    <lineage>
        <taxon>Eukaryota</taxon>
        <taxon>Metazoa</taxon>
        <taxon>Spiralia</taxon>
        <taxon>Lophotrochozoa</taxon>
        <taxon>Mollusca</taxon>
        <taxon>Bivalvia</taxon>
        <taxon>Autobranchia</taxon>
        <taxon>Heteroconchia</taxon>
        <taxon>Euheterodonta</taxon>
        <taxon>Imparidentia</taxon>
        <taxon>Neoheterodontei</taxon>
        <taxon>Myida</taxon>
        <taxon>Myoidea</taxon>
        <taxon>Myidae</taxon>
        <taxon>Mya</taxon>
    </lineage>
</organism>
<sequence length="337" mass="37314">MVLHSSQVMDLLDSSRGMDLLPDNIRAMDPLPDNSQAMVSPHTASSHMVSQVMALPDRDMELLPSHMDNLDILNQVCRCRVSKLVSQLPSSGCSVLRVFLGVPQGWSTSDLFNWECIEGWSHLDETVQTGVADWGPIAAYFMITPSLCSLFKMFSSLHFMSVSNIKSCPKSLICVQDSAVDHNEVVRVTREFKCCAGCPWCACTEGLAHEVVVESPPGTVVGYVLQQQSCIEPKYAIMNASREEILTIKGPMCVISGPCCPDVEFIIHSKDGTTEVGKISKQWSGAVREYFTDADNFGVSFPMDLDVKMKATMIGAVFLIDFMYFEQSGNQNRNNHY</sequence>
<comment type="function">
    <text evidence="2">May mediate accelerated ATP-independent bidirectional transbilayer migration of phospholipids upon binding calcium ions that results in a loss of phospholipid asymmetry in the plasma membrane.</text>
</comment>
<keyword evidence="2" id="KW-0106">Calcium</keyword>
<dbReference type="EMBL" id="CP111020">
    <property type="protein sequence ID" value="WAR15532.1"/>
    <property type="molecule type" value="Genomic_DNA"/>
</dbReference>
<dbReference type="Pfam" id="PF03803">
    <property type="entry name" value="Scramblase"/>
    <property type="match status" value="1"/>
</dbReference>
<name>A0ABY7F020_MYAAR</name>
<keyword evidence="4" id="KW-1185">Reference proteome</keyword>
<accession>A0ABY7F020</accession>
<keyword evidence="2" id="KW-0449">Lipoprotein</keyword>
<evidence type="ECO:0000256" key="2">
    <source>
        <dbReference type="RuleBase" id="RU363116"/>
    </source>
</evidence>
<proteinExistence type="inferred from homology"/>
<comment type="cofactor">
    <cofactor evidence="2">
        <name>Ca(2+)</name>
        <dbReference type="ChEBI" id="CHEBI:29108"/>
    </cofactor>
</comment>
<dbReference type="PANTHER" id="PTHR23248:SF63">
    <property type="entry name" value="PHOSPHOLIPID SCRAMBLASE"/>
    <property type="match status" value="1"/>
</dbReference>
<gene>
    <name evidence="3" type="ORF">MAR_005637</name>
</gene>
<keyword evidence="2" id="KW-0564">Palmitate</keyword>
<dbReference type="InterPro" id="IPR005552">
    <property type="entry name" value="Scramblase"/>
</dbReference>
<evidence type="ECO:0000313" key="3">
    <source>
        <dbReference type="EMBL" id="WAR15532.1"/>
    </source>
</evidence>